<evidence type="ECO:0000313" key="3">
    <source>
        <dbReference type="Proteomes" id="UP001230145"/>
    </source>
</evidence>
<sequence>MKSNQFIAAEDNIPGAHIWDVTEIDEYGNQPRGVHLVTFDRETVLNLFTDYPHNFTAEQLEIFKKERPFWADFFGDRARVY</sequence>
<accession>A0ABT9PH86</accession>
<proteinExistence type="predicted"/>
<name>A0ABT9PH86_9ACTO</name>
<dbReference type="Proteomes" id="UP001230145">
    <property type="component" value="Unassembled WGS sequence"/>
</dbReference>
<reference evidence="2 3" key="1">
    <citation type="submission" date="2023-07" db="EMBL/GenBank/DDBJ databases">
        <title>Sequencing the genomes of 1000 actinobacteria strains.</title>
        <authorList>
            <person name="Klenk H.-P."/>
        </authorList>
    </citation>
    <scope>NUCLEOTIDE SEQUENCE [LARGE SCALE GENOMIC DNA]</scope>
    <source>
        <strain evidence="2 3">DSM 19515</strain>
    </source>
</reference>
<protein>
    <recommendedName>
        <fullName evidence="1">DUF7675 domain-containing protein</fullName>
    </recommendedName>
</protein>
<dbReference type="RefSeq" id="WP_307634588.1">
    <property type="nucleotide sequence ID" value="NZ_JAUSQL010000001.1"/>
</dbReference>
<evidence type="ECO:0000259" key="1">
    <source>
        <dbReference type="Pfam" id="PF24723"/>
    </source>
</evidence>
<keyword evidence="3" id="KW-1185">Reference proteome</keyword>
<evidence type="ECO:0000313" key="2">
    <source>
        <dbReference type="EMBL" id="MDP9832077.1"/>
    </source>
</evidence>
<comment type="caution">
    <text evidence="2">The sequence shown here is derived from an EMBL/GenBank/DDBJ whole genome shotgun (WGS) entry which is preliminary data.</text>
</comment>
<dbReference type="Pfam" id="PF24723">
    <property type="entry name" value="DUF7675"/>
    <property type="match status" value="1"/>
</dbReference>
<dbReference type="EMBL" id="JAUSQL010000001">
    <property type="protein sequence ID" value="MDP9832077.1"/>
    <property type="molecule type" value="Genomic_DNA"/>
</dbReference>
<dbReference type="InterPro" id="IPR056092">
    <property type="entry name" value="DUF7675"/>
</dbReference>
<gene>
    <name evidence="2" type="ORF">J2S45_000756</name>
</gene>
<organism evidence="2 3">
    <name type="scientific">Trueperella abortisuis</name>
    <dbReference type="NCBI Taxonomy" id="445930"/>
    <lineage>
        <taxon>Bacteria</taxon>
        <taxon>Bacillati</taxon>
        <taxon>Actinomycetota</taxon>
        <taxon>Actinomycetes</taxon>
        <taxon>Actinomycetales</taxon>
        <taxon>Actinomycetaceae</taxon>
        <taxon>Trueperella</taxon>
    </lineage>
</organism>
<feature type="domain" description="DUF7675" evidence="1">
    <location>
        <begin position="14"/>
        <end position="77"/>
    </location>
</feature>